<feature type="region of interest" description="Disordered" evidence="12">
    <location>
        <begin position="430"/>
        <end position="451"/>
    </location>
</feature>
<dbReference type="AlphaFoldDB" id="A0A6P8GYG0"/>
<dbReference type="InterPro" id="IPR001863">
    <property type="entry name" value="Glypican"/>
</dbReference>
<organism evidence="15 16">
    <name type="scientific">Actinia tenebrosa</name>
    <name type="common">Australian red waratah sea anemone</name>
    <dbReference type="NCBI Taxonomy" id="6105"/>
    <lineage>
        <taxon>Eukaryota</taxon>
        <taxon>Metazoa</taxon>
        <taxon>Cnidaria</taxon>
        <taxon>Anthozoa</taxon>
        <taxon>Hexacorallia</taxon>
        <taxon>Actiniaria</taxon>
        <taxon>Actiniidae</taxon>
        <taxon>Actinia</taxon>
    </lineage>
</organism>
<dbReference type="InParanoid" id="A0A6P8GYG0"/>
<dbReference type="Proteomes" id="UP000515163">
    <property type="component" value="Unplaced"/>
</dbReference>
<keyword evidence="3" id="KW-1003">Cell membrane</keyword>
<dbReference type="RefSeq" id="XP_031549254.1">
    <property type="nucleotide sequence ID" value="XM_031693394.1"/>
</dbReference>
<feature type="compositionally biased region" description="Gly residues" evidence="12">
    <location>
        <begin position="482"/>
        <end position="492"/>
    </location>
</feature>
<dbReference type="FunCoup" id="A0A6P8GYG0">
    <property type="interactions" value="1606"/>
</dbReference>
<evidence type="ECO:0000313" key="15">
    <source>
        <dbReference type="Proteomes" id="UP000515163"/>
    </source>
</evidence>
<evidence type="ECO:0000256" key="4">
    <source>
        <dbReference type="ARBA" id="ARBA00022622"/>
    </source>
</evidence>
<feature type="compositionally biased region" description="Polar residues" evidence="12">
    <location>
        <begin position="503"/>
        <end position="515"/>
    </location>
</feature>
<evidence type="ECO:0000256" key="6">
    <source>
        <dbReference type="ARBA" id="ARBA00022974"/>
    </source>
</evidence>
<evidence type="ECO:0000256" key="9">
    <source>
        <dbReference type="ARBA" id="ARBA00023207"/>
    </source>
</evidence>
<evidence type="ECO:0000256" key="5">
    <source>
        <dbReference type="ARBA" id="ARBA00022729"/>
    </source>
</evidence>
<gene>
    <name evidence="16" type="primary">LOC116286807</name>
</gene>
<dbReference type="GO" id="GO:0009986">
    <property type="term" value="C:cell surface"/>
    <property type="evidence" value="ECO:0007669"/>
    <property type="project" value="TreeGrafter"/>
</dbReference>
<protein>
    <submittedName>
        <fullName evidence="16">Glypican-4-like</fullName>
    </submittedName>
</protein>
<dbReference type="PANTHER" id="PTHR10822">
    <property type="entry name" value="GLYPICAN"/>
    <property type="match status" value="1"/>
</dbReference>
<evidence type="ECO:0000256" key="12">
    <source>
        <dbReference type="SAM" id="MobiDB-lite"/>
    </source>
</evidence>
<keyword evidence="15" id="KW-1185">Reference proteome</keyword>
<keyword evidence="6" id="KW-0654">Proteoglycan</keyword>
<name>A0A6P8GYG0_ACTTE</name>
<evidence type="ECO:0000256" key="1">
    <source>
        <dbReference type="ARBA" id="ARBA00004609"/>
    </source>
</evidence>
<reference evidence="16" key="1">
    <citation type="submission" date="2025-08" db="UniProtKB">
        <authorList>
            <consortium name="RefSeq"/>
        </authorList>
    </citation>
    <scope>IDENTIFICATION</scope>
    <source>
        <tissue evidence="16">Tentacle</tissue>
    </source>
</reference>
<accession>A0A6P8GYG0</accession>
<keyword evidence="4" id="KW-0336">GPI-anchor</keyword>
<dbReference type="GO" id="GO:0005886">
    <property type="term" value="C:plasma membrane"/>
    <property type="evidence" value="ECO:0007669"/>
    <property type="project" value="UniProtKB-SubCell"/>
</dbReference>
<comment type="subcellular location">
    <subcellularLocation>
        <location evidence="1">Cell membrane</location>
        <topology evidence="1">Lipid-anchor</topology>
        <topology evidence="1">GPI-anchor</topology>
    </subcellularLocation>
</comment>
<dbReference type="PANTHER" id="PTHR10822:SF30">
    <property type="entry name" value="DALLY-LIKE, ISOFORM A"/>
    <property type="match status" value="1"/>
</dbReference>
<evidence type="ECO:0000256" key="10">
    <source>
        <dbReference type="ARBA" id="ARBA00023288"/>
    </source>
</evidence>
<feature type="transmembrane region" description="Helical" evidence="13">
    <location>
        <begin position="547"/>
        <end position="565"/>
    </location>
</feature>
<dbReference type="GO" id="GO:0016477">
    <property type="term" value="P:cell migration"/>
    <property type="evidence" value="ECO:0007669"/>
    <property type="project" value="TreeGrafter"/>
</dbReference>
<evidence type="ECO:0000256" key="2">
    <source>
        <dbReference type="ARBA" id="ARBA00010260"/>
    </source>
</evidence>
<dbReference type="Pfam" id="PF01153">
    <property type="entry name" value="Glypican"/>
    <property type="match status" value="1"/>
</dbReference>
<evidence type="ECO:0000256" key="8">
    <source>
        <dbReference type="ARBA" id="ARBA00023180"/>
    </source>
</evidence>
<keyword evidence="7 13" id="KW-0472">Membrane</keyword>
<feature type="signal peptide" evidence="14">
    <location>
        <begin position="1"/>
        <end position="21"/>
    </location>
</feature>
<keyword evidence="8" id="KW-0325">Glycoprotein</keyword>
<keyword evidence="13" id="KW-1133">Transmembrane helix</keyword>
<dbReference type="GO" id="GO:0005576">
    <property type="term" value="C:extracellular region"/>
    <property type="evidence" value="ECO:0007669"/>
    <property type="project" value="TreeGrafter"/>
</dbReference>
<keyword evidence="5 14" id="KW-0732">Signal</keyword>
<dbReference type="OrthoDB" id="10010764at2759"/>
<keyword evidence="10" id="KW-0449">Lipoprotein</keyword>
<sequence>MATYIALLGCFLVCFLAYVDGLTPSCTSVRTKYIAKGLLQSDVPAKAVSDSSLKVCSASSESCCSKRMEDSFAGLAKSEFKVALIAKTDNLKSIFAINGKVFDVFFQKLIKNSERDLNTMFLKTYGNFYKDHAKVFVDLFLSLTQYYQGKNLDLTQVMNNFFANLMKQMFQLMNSKYKFENSYLDCVTQHMDDLKPFGDEKQKLTVQVKRAFVAARAFVQGLNVGSSVLKQLQEISATNECEKEITKLSFCSWCQGQTDLKPCPTFCTDTYKTCFSNLNGVNAAWNSYVTALLDLSGKFEGPFSIESVINPLGVKISFAIMNFQEKHLEVAKKIFTGCGTPTTLAKTKRSSDDSDFFIDEPGKIRREVKQHDPSSATPTLSTMNLGKITKKFKEQIKPAKEFWQNLPSNICTAPKSSSDSANCWNGTAVGKYTSPGDSENNIDSSLSSSRDKVEQQVAVLKAMTHRLTAALSGEDVNVVGGDTDGSGDGSGSASGESGDGNDITSPPTVFPTTEDNSIDDNMLGGGASNDGGNTLGKRNMDSNAQTLNAMNALLFIMLAFVYVNLRWS</sequence>
<proteinExistence type="inferred from homology"/>
<comment type="similarity">
    <text evidence="2 11">Belongs to the glypican family.</text>
</comment>
<evidence type="ECO:0000256" key="7">
    <source>
        <dbReference type="ARBA" id="ARBA00023136"/>
    </source>
</evidence>
<keyword evidence="13" id="KW-0812">Transmembrane</keyword>
<dbReference type="GO" id="GO:0098552">
    <property type="term" value="C:side of membrane"/>
    <property type="evidence" value="ECO:0007669"/>
    <property type="project" value="UniProtKB-KW"/>
</dbReference>
<feature type="chain" id="PRO_5027923769" evidence="14">
    <location>
        <begin position="22"/>
        <end position="568"/>
    </location>
</feature>
<dbReference type="GO" id="GO:0045202">
    <property type="term" value="C:synapse"/>
    <property type="evidence" value="ECO:0007669"/>
    <property type="project" value="TreeGrafter"/>
</dbReference>
<dbReference type="KEGG" id="aten:116286807"/>
<evidence type="ECO:0000256" key="13">
    <source>
        <dbReference type="SAM" id="Phobius"/>
    </source>
</evidence>
<evidence type="ECO:0000256" key="11">
    <source>
        <dbReference type="RuleBase" id="RU003518"/>
    </source>
</evidence>
<evidence type="ECO:0000256" key="3">
    <source>
        <dbReference type="ARBA" id="ARBA00022475"/>
    </source>
</evidence>
<feature type="compositionally biased region" description="Low complexity" evidence="12">
    <location>
        <begin position="493"/>
        <end position="502"/>
    </location>
</feature>
<dbReference type="GO" id="GO:1905475">
    <property type="term" value="P:regulation of protein localization to membrane"/>
    <property type="evidence" value="ECO:0007669"/>
    <property type="project" value="TreeGrafter"/>
</dbReference>
<evidence type="ECO:0000256" key="14">
    <source>
        <dbReference type="SAM" id="SignalP"/>
    </source>
</evidence>
<dbReference type="GO" id="GO:0009966">
    <property type="term" value="P:regulation of signal transduction"/>
    <property type="evidence" value="ECO:0007669"/>
    <property type="project" value="InterPro"/>
</dbReference>
<feature type="region of interest" description="Disordered" evidence="12">
    <location>
        <begin position="476"/>
        <end position="537"/>
    </location>
</feature>
<evidence type="ECO:0000313" key="16">
    <source>
        <dbReference type="RefSeq" id="XP_031549254.1"/>
    </source>
</evidence>
<keyword evidence="9" id="KW-0357">Heparan sulfate</keyword>
<dbReference type="GeneID" id="116286807"/>